<keyword evidence="1" id="KW-0472">Membrane</keyword>
<dbReference type="InterPro" id="IPR008620">
    <property type="entry name" value="FixH"/>
</dbReference>
<keyword evidence="1" id="KW-1133">Transmembrane helix</keyword>
<dbReference type="PIRSF" id="PIRSF011386">
    <property type="entry name" value="FixH"/>
    <property type="match status" value="1"/>
</dbReference>
<dbReference type="Proteomes" id="UP000051298">
    <property type="component" value="Unassembled WGS sequence"/>
</dbReference>
<dbReference type="RefSeq" id="WP_058122263.1">
    <property type="nucleotide sequence ID" value="NZ_CYRX01000007.1"/>
</dbReference>
<dbReference type="eggNOG" id="COG5456">
    <property type="taxonomic scope" value="Bacteria"/>
</dbReference>
<keyword evidence="1" id="KW-0812">Transmembrane</keyword>
<dbReference type="Pfam" id="PF05751">
    <property type="entry name" value="FixH"/>
    <property type="match status" value="1"/>
</dbReference>
<accession>A0A0P1EVY3</accession>
<dbReference type="InterPro" id="IPR018037">
    <property type="entry name" value="FixH_proteobacterial"/>
</dbReference>
<name>A0A0P1EVY3_9RHOB</name>
<gene>
    <name evidence="2" type="ORF">THS5294_00212</name>
</gene>
<organism evidence="2 3">
    <name type="scientific">Thalassobacter stenotrophicus</name>
    <dbReference type="NCBI Taxonomy" id="266809"/>
    <lineage>
        <taxon>Bacteria</taxon>
        <taxon>Pseudomonadati</taxon>
        <taxon>Pseudomonadota</taxon>
        <taxon>Alphaproteobacteria</taxon>
        <taxon>Rhodobacterales</taxon>
        <taxon>Roseobacteraceae</taxon>
        <taxon>Thalassobacter</taxon>
    </lineage>
</organism>
<evidence type="ECO:0000256" key="1">
    <source>
        <dbReference type="SAM" id="Phobius"/>
    </source>
</evidence>
<dbReference type="STRING" id="266809.PM03_07690"/>
<feature type="transmembrane region" description="Helical" evidence="1">
    <location>
        <begin position="17"/>
        <end position="40"/>
    </location>
</feature>
<proteinExistence type="predicted"/>
<reference evidence="2 3" key="1">
    <citation type="submission" date="2015-09" db="EMBL/GenBank/DDBJ databases">
        <authorList>
            <consortium name="Swine Surveillance"/>
        </authorList>
    </citation>
    <scope>NUCLEOTIDE SEQUENCE [LARGE SCALE GENOMIC DNA]</scope>
    <source>
        <strain evidence="2 3">CECT 5294</strain>
    </source>
</reference>
<dbReference type="EMBL" id="CYRX01000007">
    <property type="protein sequence ID" value="CUH58932.1"/>
    <property type="molecule type" value="Genomic_DNA"/>
</dbReference>
<dbReference type="AlphaFoldDB" id="A0A0P1EVY3"/>
<evidence type="ECO:0000313" key="3">
    <source>
        <dbReference type="Proteomes" id="UP000051298"/>
    </source>
</evidence>
<sequence length="158" mass="16731">MTDNDQVTRKELTGRKVFAIMATGFSVIIGVNITMAYSAISTFPGLVVKNSYVASQNFDRERSAQEALALQIAAGYDAGQIKIVVDSLAAVPVGIKSLSATVGRATHARSDLTLDLHKADGVFSAPAVLEPGAWVLRLRGEAQDGTPFRQDLGLAVRG</sequence>
<protein>
    <submittedName>
        <fullName evidence="2">Putative integral membrane protein linked to a cation pump</fullName>
    </submittedName>
</protein>
<evidence type="ECO:0000313" key="2">
    <source>
        <dbReference type="EMBL" id="CUH58932.1"/>
    </source>
</evidence>